<accession>A0A9K3PQE0</accession>
<gene>
    <name evidence="2" type="ORF">IV203_000573</name>
</gene>
<name>A0A9K3PQE0_9STRA</name>
<evidence type="ECO:0000256" key="1">
    <source>
        <dbReference type="SAM" id="MobiDB-lite"/>
    </source>
</evidence>
<reference evidence="2" key="1">
    <citation type="journal article" date="2021" name="Sci. Rep.">
        <title>Diploid genomic architecture of Nitzschia inconspicua, an elite biomass production diatom.</title>
        <authorList>
            <person name="Oliver A."/>
            <person name="Podell S."/>
            <person name="Pinowska A."/>
            <person name="Traller J.C."/>
            <person name="Smith S.R."/>
            <person name="McClure R."/>
            <person name="Beliaev A."/>
            <person name="Bohutskyi P."/>
            <person name="Hill E.A."/>
            <person name="Rabines A."/>
            <person name="Zheng H."/>
            <person name="Allen L.Z."/>
            <person name="Kuo A."/>
            <person name="Grigoriev I.V."/>
            <person name="Allen A.E."/>
            <person name="Hazlebeck D."/>
            <person name="Allen E.E."/>
        </authorList>
    </citation>
    <scope>NUCLEOTIDE SEQUENCE</scope>
    <source>
        <strain evidence="2">Hildebrandi</strain>
    </source>
</reference>
<feature type="region of interest" description="Disordered" evidence="1">
    <location>
        <begin position="132"/>
        <end position="172"/>
    </location>
</feature>
<dbReference type="Proteomes" id="UP000693970">
    <property type="component" value="Unassembled WGS sequence"/>
</dbReference>
<feature type="compositionally biased region" description="Basic and acidic residues" evidence="1">
    <location>
        <begin position="327"/>
        <end position="340"/>
    </location>
</feature>
<keyword evidence="3" id="KW-1185">Reference proteome</keyword>
<comment type="caution">
    <text evidence="2">The sequence shown here is derived from an EMBL/GenBank/DDBJ whole genome shotgun (WGS) entry which is preliminary data.</text>
</comment>
<evidence type="ECO:0000313" key="3">
    <source>
        <dbReference type="Proteomes" id="UP000693970"/>
    </source>
</evidence>
<feature type="region of interest" description="Disordered" evidence="1">
    <location>
        <begin position="326"/>
        <end position="466"/>
    </location>
</feature>
<feature type="compositionally biased region" description="Basic and acidic residues" evidence="1">
    <location>
        <begin position="19"/>
        <end position="28"/>
    </location>
</feature>
<feature type="compositionally biased region" description="Basic and acidic residues" evidence="1">
    <location>
        <begin position="55"/>
        <end position="83"/>
    </location>
</feature>
<proteinExistence type="predicted"/>
<feature type="region of interest" description="Disordered" evidence="1">
    <location>
        <begin position="507"/>
        <end position="527"/>
    </location>
</feature>
<sequence length="641" mass="72121">MPLPDTLPKASTKKKGVKKREGESDSRHSTGWTTAGETTIFSLWPSVVSLPAESRTADQTHILDNRGDGFEHRDEFNGERATETTDDESFSSYLNNSIISNGTPMESVSLSGSEASLASHYSQIYEPRILQQQGQVDRARIKRREDEEKKLEDIPEDEPLRGSANRKRPESSWKLLFKRHRKHKEKTGSSSTVIQSNEVKGDDGENLIDVMDSELDAGTEKVGINATDNAAGTEYLPTSDTTTAATTGGGWLAMSSWFSNDSVDPTDRKAKQDPFGNIAGVEESIADTIENQYVDHRKESEESMFNGLGTTSEELKQVHQPASEEFIDARKDDSTNERSRSIPAILPMPMSFLKKRKDMQKQQQKQRQRILSILESEDQNSNARSTTPTRRTLEEPSNCDNLSLNPIASHDISEDVSKKIGGRSPKATSSNTRAIIKLSSKRQPNSNLAAETNDAQDNDDAFQSREYPKDKILEFESLMQTTRSRKNDLRNIVVRAKAERLIHQGTCHIKDENQQLDPEPEQRPESELDWNPKLEKQQNHEYEYLGKKQNAHSIVQTKRILKAMDRIGSQEFPTPQNGAIQHASYLGKKKTPHSILEEKRLLKEMDKIVKNRLKALEEIEHEATDTNSQSTSFCGCVLLPT</sequence>
<protein>
    <submittedName>
        <fullName evidence="2">Uncharacterized protein</fullName>
    </submittedName>
</protein>
<feature type="region of interest" description="Disordered" evidence="1">
    <location>
        <begin position="53"/>
        <end position="89"/>
    </location>
</feature>
<evidence type="ECO:0000313" key="2">
    <source>
        <dbReference type="EMBL" id="KAG7355887.1"/>
    </source>
</evidence>
<feature type="compositionally biased region" description="Polar residues" evidence="1">
    <location>
        <begin position="441"/>
        <end position="453"/>
    </location>
</feature>
<dbReference type="AlphaFoldDB" id="A0A9K3PQE0"/>
<dbReference type="EMBL" id="JAGRRH010000015">
    <property type="protein sequence ID" value="KAG7355887.1"/>
    <property type="molecule type" value="Genomic_DNA"/>
</dbReference>
<organism evidence="2 3">
    <name type="scientific">Nitzschia inconspicua</name>
    <dbReference type="NCBI Taxonomy" id="303405"/>
    <lineage>
        <taxon>Eukaryota</taxon>
        <taxon>Sar</taxon>
        <taxon>Stramenopiles</taxon>
        <taxon>Ochrophyta</taxon>
        <taxon>Bacillariophyta</taxon>
        <taxon>Bacillariophyceae</taxon>
        <taxon>Bacillariophycidae</taxon>
        <taxon>Bacillariales</taxon>
        <taxon>Bacillariaceae</taxon>
        <taxon>Nitzschia</taxon>
    </lineage>
</organism>
<feature type="compositionally biased region" description="Polar residues" evidence="1">
    <location>
        <begin position="379"/>
        <end position="390"/>
    </location>
</feature>
<feature type="compositionally biased region" description="Basic and acidic residues" evidence="1">
    <location>
        <begin position="137"/>
        <end position="153"/>
    </location>
</feature>
<feature type="region of interest" description="Disordered" evidence="1">
    <location>
        <begin position="1"/>
        <end position="33"/>
    </location>
</feature>
<reference evidence="2" key="2">
    <citation type="submission" date="2021-04" db="EMBL/GenBank/DDBJ databases">
        <authorList>
            <person name="Podell S."/>
        </authorList>
    </citation>
    <scope>NUCLEOTIDE SEQUENCE</scope>
    <source>
        <strain evidence="2">Hildebrandi</strain>
    </source>
</reference>
<feature type="compositionally biased region" description="Basic residues" evidence="1">
    <location>
        <begin position="353"/>
        <end position="368"/>
    </location>
</feature>